<dbReference type="RefSeq" id="WP_213162412.1">
    <property type="nucleotide sequence ID" value="NZ_CP058214.1"/>
</dbReference>
<dbReference type="Proteomes" id="UP000593594">
    <property type="component" value="Chromosome"/>
</dbReference>
<protein>
    <submittedName>
        <fullName evidence="3">Uncharacterized protein</fullName>
    </submittedName>
</protein>
<keyword evidence="2" id="KW-0732">Signal</keyword>
<gene>
    <name evidence="3" type="ORF">HW532_21480</name>
</gene>
<feature type="region of interest" description="Disordered" evidence="1">
    <location>
        <begin position="27"/>
        <end position="52"/>
    </location>
</feature>
<dbReference type="KEGG" id="kmn:HW532_21480"/>
<evidence type="ECO:0000256" key="1">
    <source>
        <dbReference type="SAM" id="MobiDB-lite"/>
    </source>
</evidence>
<dbReference type="AlphaFoldDB" id="A0A7S8C7X4"/>
<proteinExistence type="predicted"/>
<dbReference type="EMBL" id="CP058214">
    <property type="protein sequence ID" value="QPC45039.1"/>
    <property type="molecule type" value="Genomic_DNA"/>
</dbReference>
<sequence length="52" mass="5129">MSARNPLAVAGAALMVALLALAAGLPGAGSDRPGHGQAVNRAAKADRLEPRP</sequence>
<keyword evidence="4" id="KW-1185">Reference proteome</keyword>
<feature type="compositionally biased region" description="Basic and acidic residues" evidence="1">
    <location>
        <begin position="43"/>
        <end position="52"/>
    </location>
</feature>
<feature type="chain" id="PRO_5032663179" evidence="2">
    <location>
        <begin position="23"/>
        <end position="52"/>
    </location>
</feature>
<organism evidence="3 4">
    <name type="scientific">Kaustia mangrovi</name>
    <dbReference type="NCBI Taxonomy" id="2593653"/>
    <lineage>
        <taxon>Bacteria</taxon>
        <taxon>Pseudomonadati</taxon>
        <taxon>Pseudomonadota</taxon>
        <taxon>Alphaproteobacteria</taxon>
        <taxon>Hyphomicrobiales</taxon>
        <taxon>Parvibaculaceae</taxon>
        <taxon>Kaustia</taxon>
    </lineage>
</organism>
<evidence type="ECO:0000313" key="3">
    <source>
        <dbReference type="EMBL" id="QPC45039.1"/>
    </source>
</evidence>
<accession>A0A7S8C7X4</accession>
<reference evidence="3 4" key="1">
    <citation type="submission" date="2020-06" db="EMBL/GenBank/DDBJ databases">
        <title>Genome sequence of 2 isolates from Red Sea Mangroves.</title>
        <authorList>
            <person name="Sefrji F."/>
            <person name="Michoud G."/>
            <person name="Merlino G."/>
            <person name="Daffonchio D."/>
        </authorList>
    </citation>
    <scope>NUCLEOTIDE SEQUENCE [LARGE SCALE GENOMIC DNA]</scope>
    <source>
        <strain evidence="3 4">R1DC25</strain>
    </source>
</reference>
<feature type="signal peptide" evidence="2">
    <location>
        <begin position="1"/>
        <end position="22"/>
    </location>
</feature>
<evidence type="ECO:0000256" key="2">
    <source>
        <dbReference type="SAM" id="SignalP"/>
    </source>
</evidence>
<evidence type="ECO:0000313" key="4">
    <source>
        <dbReference type="Proteomes" id="UP000593594"/>
    </source>
</evidence>
<name>A0A7S8C7X4_9HYPH</name>